<reference evidence="3" key="1">
    <citation type="submission" date="2016-11" db="EMBL/GenBank/DDBJ databases">
        <authorList>
            <person name="Varghese N."/>
            <person name="Submissions S."/>
        </authorList>
    </citation>
    <scope>NUCLEOTIDE SEQUENCE [LARGE SCALE GENOMIC DNA]</scope>
    <source>
        <strain evidence="3">DSM 6637</strain>
    </source>
</reference>
<evidence type="ECO:0000313" key="2">
    <source>
        <dbReference type="EMBL" id="SHM23247.1"/>
    </source>
</evidence>
<dbReference type="STRING" id="53463.SAMN05444389_105138"/>
<dbReference type="RefSeq" id="WP_073065962.1">
    <property type="nucleotide sequence ID" value="NZ_FRCK01000005.1"/>
</dbReference>
<organism evidence="2 3">
    <name type="scientific">Paracoccus solventivorans</name>
    <dbReference type="NCBI Taxonomy" id="53463"/>
    <lineage>
        <taxon>Bacteria</taxon>
        <taxon>Pseudomonadati</taxon>
        <taxon>Pseudomonadota</taxon>
        <taxon>Alphaproteobacteria</taxon>
        <taxon>Rhodobacterales</taxon>
        <taxon>Paracoccaceae</taxon>
        <taxon>Paracoccus</taxon>
    </lineage>
</organism>
<sequence>MSRTEDRWADEEALWTLGAAEAALRIAPVCIMVFPEGVMQGPQIVEGMKQGSRWQNLRISDRHTSELGDTMVLAYRARATRGSTERDVLCSSTWVRQAGDWKLIQHQQTLPARG</sequence>
<dbReference type="AlphaFoldDB" id="A0A1M7H5K2"/>
<proteinExistence type="predicted"/>
<dbReference type="InterPro" id="IPR032710">
    <property type="entry name" value="NTF2-like_dom_sf"/>
</dbReference>
<evidence type="ECO:0000259" key="1">
    <source>
        <dbReference type="Pfam" id="PF14534"/>
    </source>
</evidence>
<dbReference type="OrthoDB" id="7353854at2"/>
<feature type="domain" description="DUF4440" evidence="1">
    <location>
        <begin position="26"/>
        <end position="103"/>
    </location>
</feature>
<keyword evidence="3" id="KW-1185">Reference proteome</keyword>
<gene>
    <name evidence="2" type="ORF">SAMN05444389_105138</name>
</gene>
<dbReference type="InterPro" id="IPR027843">
    <property type="entry name" value="DUF4440"/>
</dbReference>
<accession>A0A1M7H5K2</accession>
<dbReference type="Pfam" id="PF14534">
    <property type="entry name" value="DUF4440"/>
    <property type="match status" value="1"/>
</dbReference>
<name>A0A1M7H5K2_9RHOB</name>
<dbReference type="SUPFAM" id="SSF54427">
    <property type="entry name" value="NTF2-like"/>
    <property type="match status" value="1"/>
</dbReference>
<dbReference type="Proteomes" id="UP000184444">
    <property type="component" value="Unassembled WGS sequence"/>
</dbReference>
<protein>
    <recommendedName>
        <fullName evidence="1">DUF4440 domain-containing protein</fullName>
    </recommendedName>
</protein>
<dbReference type="Gene3D" id="3.10.450.50">
    <property type="match status" value="1"/>
</dbReference>
<dbReference type="EMBL" id="FRCK01000005">
    <property type="protein sequence ID" value="SHM23247.1"/>
    <property type="molecule type" value="Genomic_DNA"/>
</dbReference>
<evidence type="ECO:0000313" key="3">
    <source>
        <dbReference type="Proteomes" id="UP000184444"/>
    </source>
</evidence>